<accession>A0A5E4ZGS0</accession>
<dbReference type="InterPro" id="IPR048677">
    <property type="entry name" value="TssM1_hel"/>
</dbReference>
<dbReference type="PANTHER" id="PTHR36153">
    <property type="entry name" value="INNER MEMBRANE PROTEIN-RELATED"/>
    <property type="match status" value="1"/>
</dbReference>
<dbReference type="Pfam" id="PF21070">
    <property type="entry name" value="IcmF_helical"/>
    <property type="match status" value="1"/>
</dbReference>
<feature type="domain" description="Type VI secretion system IcmF C-terminal" evidence="1">
    <location>
        <begin position="272"/>
        <end position="376"/>
    </location>
</feature>
<dbReference type="InterPro" id="IPR010623">
    <property type="entry name" value="IcmF_C"/>
</dbReference>
<dbReference type="PANTHER" id="PTHR36153:SF1">
    <property type="entry name" value="TYPE VI SECRETION SYSTEM COMPONENT TSSM1"/>
    <property type="match status" value="1"/>
</dbReference>
<evidence type="ECO:0000259" key="1">
    <source>
        <dbReference type="Pfam" id="PF06744"/>
    </source>
</evidence>
<protein>
    <submittedName>
        <fullName evidence="3">Type VI secretion protein VasK</fullName>
    </submittedName>
</protein>
<keyword evidence="4" id="KW-1185">Reference proteome</keyword>
<sequence>MQYQAHSGRPSQSLSDTLVRRAQDLLQGADPDPAELVPSGIATAPLDESFGPLLALMGDAGNAAAVPGATPRPAPANDVSLARYLTRVTTVRLKLQQIAASPQPQAMARSLAQAVFQGQLSDLMQARDDAGVTAASLGQQWAGFGHALFAQPLDMAWQTILAPAAASLNASWREGIAMPFSIAFNGRYPFADTTADASFAELGRYVRPDTGLIARFVATQLAGVLVPQGERWVPNPLVPQSLRIDPAFLAALNQLSALGAQGYLRGDAGYRFELMALPAVDVTRTELVIDGRPIVYFNQRESWTPIAWPGDGLNGRASLRWHTVNAGARQAFDATGDWAFLRLLEKAQTTPLDSTRYALTWQQPGAQDLQYVLRTQTGAGPLDLLGLRGFKMPERIFAVDPSAGAHATASTPSPGAAR</sequence>
<organism evidence="3 4">
    <name type="scientific">Pandoraea terrae</name>
    <dbReference type="NCBI Taxonomy" id="1537710"/>
    <lineage>
        <taxon>Bacteria</taxon>
        <taxon>Pseudomonadati</taxon>
        <taxon>Pseudomonadota</taxon>
        <taxon>Betaproteobacteria</taxon>
        <taxon>Burkholderiales</taxon>
        <taxon>Burkholderiaceae</taxon>
        <taxon>Pandoraea</taxon>
    </lineage>
</organism>
<proteinExistence type="predicted"/>
<name>A0A5E4ZGS0_9BURK</name>
<dbReference type="Proteomes" id="UP000414233">
    <property type="component" value="Unassembled WGS sequence"/>
</dbReference>
<gene>
    <name evidence="3" type="ORF">PTE30175_05617</name>
</gene>
<dbReference type="Pfam" id="PF06744">
    <property type="entry name" value="IcmF_C"/>
    <property type="match status" value="1"/>
</dbReference>
<feature type="domain" description="Type VI secretion system component TssM1 helical" evidence="2">
    <location>
        <begin position="163"/>
        <end position="268"/>
    </location>
</feature>
<evidence type="ECO:0000313" key="3">
    <source>
        <dbReference type="EMBL" id="VVE59712.1"/>
    </source>
</evidence>
<dbReference type="EMBL" id="CABPRZ010000059">
    <property type="protein sequence ID" value="VVE59712.1"/>
    <property type="molecule type" value="Genomic_DNA"/>
</dbReference>
<dbReference type="InterPro" id="IPR053156">
    <property type="entry name" value="T6SS_TssM-like"/>
</dbReference>
<evidence type="ECO:0000259" key="2">
    <source>
        <dbReference type="Pfam" id="PF21070"/>
    </source>
</evidence>
<reference evidence="3 4" key="1">
    <citation type="submission" date="2019-08" db="EMBL/GenBank/DDBJ databases">
        <authorList>
            <person name="Peeters C."/>
        </authorList>
    </citation>
    <scope>NUCLEOTIDE SEQUENCE [LARGE SCALE GENOMIC DNA]</scope>
    <source>
        <strain evidence="3 4">LMG 30175</strain>
    </source>
</reference>
<evidence type="ECO:0000313" key="4">
    <source>
        <dbReference type="Proteomes" id="UP000414233"/>
    </source>
</evidence>
<dbReference type="AlphaFoldDB" id="A0A5E4ZGS0"/>